<evidence type="ECO:0000256" key="1">
    <source>
        <dbReference type="ARBA" id="ARBA00004706"/>
    </source>
</evidence>
<dbReference type="InterPro" id="IPR020557">
    <property type="entry name" value="Fumarate_lyase_CS"/>
</dbReference>
<dbReference type="InterPro" id="IPR022761">
    <property type="entry name" value="Fumarate_lyase_N"/>
</dbReference>
<feature type="domain" description="Fumarate lyase N-terminal" evidence="4">
    <location>
        <begin position="62"/>
        <end position="329"/>
    </location>
</feature>
<evidence type="ECO:0000256" key="2">
    <source>
        <dbReference type="ARBA" id="ARBA00004734"/>
    </source>
</evidence>
<dbReference type="STRING" id="5866.A0A061DBR9"/>
<keyword evidence="7" id="KW-1185">Reference proteome</keyword>
<keyword evidence="6" id="KW-0456">Lyase</keyword>
<dbReference type="Pfam" id="PF08328">
    <property type="entry name" value="ASL_C"/>
    <property type="match status" value="1"/>
</dbReference>
<dbReference type="Proteomes" id="UP000033188">
    <property type="component" value="Chromosome 3"/>
</dbReference>
<dbReference type="OMA" id="NNWAVVA"/>
<dbReference type="GO" id="GO:0006188">
    <property type="term" value="P:IMP biosynthetic process"/>
    <property type="evidence" value="ECO:0007669"/>
    <property type="project" value="InterPro"/>
</dbReference>
<dbReference type="InterPro" id="IPR000362">
    <property type="entry name" value="Fumarate_lyase_fam"/>
</dbReference>
<evidence type="ECO:0000313" key="7">
    <source>
        <dbReference type="Proteomes" id="UP000033188"/>
    </source>
</evidence>
<dbReference type="Pfam" id="PF00206">
    <property type="entry name" value="Lyase_1"/>
    <property type="match status" value="1"/>
</dbReference>
<comment type="pathway">
    <text evidence="1">Purine metabolism; IMP biosynthesis via de novo pathway; 5-amino-1-(5-phospho-D-ribosyl)imidazole-4-carboxamide from 5-amino-1-(5-phospho-D-ribosyl)imidazole-4-carboxylate: step 2/2.</text>
</comment>
<sequence length="476" mass="53960">MEAVVQGDHMFVSPLDTRYLRTSSEIATHLSEYALFRNRIIVEVSWLRFLVNEGVTPVSSLDESSESFLSEICRFEPIEMESIRQIDRKVNHDVKATEYYIRVGATLLFTSLLQEKMKASGIPQLESLEHWIHMFCTSEDINSPAYSMGIRDCMEQVIKPTLLRIIDALCSFSVENAGKAMLSRTHGQPASPTTIGKEIAVYVHRLSRQYKKYLTEVDYMAKFGGAVGNLNAHKFAFPQMNWQELAKRFIEKELHLVYQEYSTQIECHDFISELSDNLSRINTILKDLCVDMWLYISNDLIKLKGVQGEVGSSTMPHKINPIDWENAEGNLGIANSLFHFFSSKLPTSRMQRDLSDSTVLRNIGVAFSHTYLAYQSIIKALSRIATNEARALKELDDHWVVLSEPLQIHLRLSGVSSGYEEVLNRTRTGCVSKDEMKQILADFADGDARLESLTPSTYIGYAESLALGIKDRCAQL</sequence>
<name>A0A061DBR9_BABBI</name>
<reference evidence="7" key="1">
    <citation type="journal article" date="2014" name="Nucleic Acids Res.">
        <title>The evolutionary dynamics of variant antigen genes in Babesia reveal a history of genomic innovation underlying host-parasite interaction.</title>
        <authorList>
            <person name="Jackson A.P."/>
            <person name="Otto T.D."/>
            <person name="Darby A."/>
            <person name="Ramaprasad A."/>
            <person name="Xia D."/>
            <person name="Echaide I.E."/>
            <person name="Farber M."/>
            <person name="Gahlot S."/>
            <person name="Gamble J."/>
            <person name="Gupta D."/>
            <person name="Gupta Y."/>
            <person name="Jackson L."/>
            <person name="Malandrin L."/>
            <person name="Malas T.B."/>
            <person name="Moussa E."/>
            <person name="Nair M."/>
            <person name="Reid A.J."/>
            <person name="Sanders M."/>
            <person name="Sharma J."/>
            <person name="Tracey A."/>
            <person name="Quail M.A."/>
            <person name="Weir W."/>
            <person name="Wastling J.M."/>
            <person name="Hall N."/>
            <person name="Willadsen P."/>
            <person name="Lingelbach K."/>
            <person name="Shiels B."/>
            <person name="Tait A."/>
            <person name="Berriman M."/>
            <person name="Allred D.R."/>
            <person name="Pain A."/>
        </authorList>
    </citation>
    <scope>NUCLEOTIDE SEQUENCE [LARGE SCALE GENOMIC DNA]</scope>
    <source>
        <strain evidence="7">Bond</strain>
    </source>
</reference>
<evidence type="ECO:0000313" key="6">
    <source>
        <dbReference type="EMBL" id="CDR96309.1"/>
    </source>
</evidence>
<dbReference type="VEuPathDB" id="PiroplasmaDB:BBBOND_0302130"/>
<dbReference type="SUPFAM" id="SSF48557">
    <property type="entry name" value="L-aspartase-like"/>
    <property type="match status" value="1"/>
</dbReference>
<dbReference type="RefSeq" id="XP_012768495.1">
    <property type="nucleotide sequence ID" value="XM_012913041.1"/>
</dbReference>
<organism evidence="6 7">
    <name type="scientific">Babesia bigemina</name>
    <dbReference type="NCBI Taxonomy" id="5866"/>
    <lineage>
        <taxon>Eukaryota</taxon>
        <taxon>Sar</taxon>
        <taxon>Alveolata</taxon>
        <taxon>Apicomplexa</taxon>
        <taxon>Aconoidasida</taxon>
        <taxon>Piroplasmida</taxon>
        <taxon>Babesiidae</taxon>
        <taxon>Babesia</taxon>
    </lineage>
</organism>
<dbReference type="PANTHER" id="PTHR43411">
    <property type="entry name" value="ADENYLOSUCCINATE LYASE"/>
    <property type="match status" value="1"/>
</dbReference>
<dbReference type="AlphaFoldDB" id="A0A061DBR9"/>
<dbReference type="Gene3D" id="1.10.275.10">
    <property type="entry name" value="Fumarase/aspartase (N-terminal domain)"/>
    <property type="match status" value="1"/>
</dbReference>
<dbReference type="InterPro" id="IPR024083">
    <property type="entry name" value="Fumarase/histidase_N"/>
</dbReference>
<dbReference type="GO" id="GO:0004018">
    <property type="term" value="F:N6-(1,2-dicarboxyethyl)AMP AMP-lyase (fumarate-forming) activity"/>
    <property type="evidence" value="ECO:0007669"/>
    <property type="project" value="InterPro"/>
</dbReference>
<accession>A0A061DBR9</accession>
<dbReference type="KEGG" id="bbig:BBBOND_0302130"/>
<dbReference type="GeneID" id="24564850"/>
<evidence type="ECO:0000259" key="5">
    <source>
        <dbReference type="Pfam" id="PF08328"/>
    </source>
</evidence>
<dbReference type="PRINTS" id="PR00149">
    <property type="entry name" value="FUMRATELYASE"/>
</dbReference>
<dbReference type="PROSITE" id="PS00163">
    <property type="entry name" value="FUMARATE_LYASES"/>
    <property type="match status" value="1"/>
</dbReference>
<protein>
    <submittedName>
        <fullName evidence="6">Adenylosuccinate lyase, putative</fullName>
    </submittedName>
</protein>
<comment type="pathway">
    <text evidence="2">Purine metabolism; AMP biosynthesis via de novo pathway; AMP from IMP: step 2/2.</text>
</comment>
<evidence type="ECO:0000259" key="4">
    <source>
        <dbReference type="Pfam" id="PF00206"/>
    </source>
</evidence>
<dbReference type="PANTHER" id="PTHR43411:SF1">
    <property type="entry name" value="ADENYLOSUCCINATE LYASE"/>
    <property type="match status" value="1"/>
</dbReference>
<feature type="domain" description="Adenylosuccinate lyase PurB C-terminal" evidence="5">
    <location>
        <begin position="348"/>
        <end position="459"/>
    </location>
</feature>
<proteinExistence type="predicted"/>
<dbReference type="InterPro" id="IPR008948">
    <property type="entry name" value="L-Aspartase-like"/>
</dbReference>
<dbReference type="InterPro" id="IPR047136">
    <property type="entry name" value="PurB_bact"/>
</dbReference>
<evidence type="ECO:0000256" key="3">
    <source>
        <dbReference type="ARBA" id="ARBA00022755"/>
    </source>
</evidence>
<dbReference type="OrthoDB" id="406045at2759"/>
<keyword evidence="3" id="KW-0658">Purine biosynthesis</keyword>
<dbReference type="InterPro" id="IPR013539">
    <property type="entry name" value="PurB_C"/>
</dbReference>
<dbReference type="NCBIfam" id="NF006764">
    <property type="entry name" value="PRK09285.1"/>
    <property type="match status" value="1"/>
</dbReference>
<gene>
    <name evidence="6" type="ORF">BBBOND_0302130</name>
</gene>
<dbReference type="Gene3D" id="1.20.200.10">
    <property type="entry name" value="Fumarase/aspartase (Central domain)"/>
    <property type="match status" value="1"/>
</dbReference>
<dbReference type="Gene3D" id="1.10.40.30">
    <property type="entry name" value="Fumarase/aspartase (C-terminal domain)"/>
    <property type="match status" value="1"/>
</dbReference>
<dbReference type="EMBL" id="LK391709">
    <property type="protein sequence ID" value="CDR96309.1"/>
    <property type="molecule type" value="Genomic_DNA"/>
</dbReference>